<protein>
    <recommendedName>
        <fullName evidence="4">G protein-coupled receptor</fullName>
    </recommendedName>
</protein>
<evidence type="ECO:0000256" key="1">
    <source>
        <dbReference type="SAM" id="Phobius"/>
    </source>
</evidence>
<organism evidence="2 3">
    <name type="scientific">Pristionchus entomophagus</name>
    <dbReference type="NCBI Taxonomy" id="358040"/>
    <lineage>
        <taxon>Eukaryota</taxon>
        <taxon>Metazoa</taxon>
        <taxon>Ecdysozoa</taxon>
        <taxon>Nematoda</taxon>
        <taxon>Chromadorea</taxon>
        <taxon>Rhabditida</taxon>
        <taxon>Rhabditina</taxon>
        <taxon>Diplogasteromorpha</taxon>
        <taxon>Diplogasteroidea</taxon>
        <taxon>Neodiplogasteridae</taxon>
        <taxon>Pristionchus</taxon>
    </lineage>
</organism>
<name>A0AAV5TBV7_9BILA</name>
<gene>
    <name evidence="2" type="ORF">PENTCL1PPCAC_14795</name>
</gene>
<keyword evidence="3" id="KW-1185">Reference proteome</keyword>
<evidence type="ECO:0000313" key="2">
    <source>
        <dbReference type="EMBL" id="GMS92620.1"/>
    </source>
</evidence>
<feature type="transmembrane region" description="Helical" evidence="1">
    <location>
        <begin position="211"/>
        <end position="234"/>
    </location>
</feature>
<proteinExistence type="predicted"/>
<keyword evidence="1" id="KW-1133">Transmembrane helix</keyword>
<dbReference type="InterPro" id="IPR052860">
    <property type="entry name" value="NRL-GPCR1"/>
</dbReference>
<evidence type="ECO:0000313" key="3">
    <source>
        <dbReference type="Proteomes" id="UP001432027"/>
    </source>
</evidence>
<sequence>MASESSLHEYLLYNFPIVQVVHITIVAFALPPVLILLSQLSKVALHDNCRFLLHAWCSAFVVCLLMHCAFIACDLVTGKYIPEHNHDPPIRLLLFAMHGFAHSMSSAQELMLSIERAVSCACPERYHDQGLARRILLVGESLAILLAMVFLWQISIDNIAIACCITNTVDLASLICLSITTYYVAERRKYILCSSLNKKYQIKEAMDITRVMLPCGIISLMMKVCSSLAPWIYALQLSDSKYMFTLTGGAYFIIESLNCAICSTLVLRNHAGLRRLTKRL</sequence>
<feature type="transmembrane region" description="Helical" evidence="1">
    <location>
        <begin position="159"/>
        <end position="185"/>
    </location>
</feature>
<reference evidence="2" key="1">
    <citation type="submission" date="2023-10" db="EMBL/GenBank/DDBJ databases">
        <title>Genome assembly of Pristionchus species.</title>
        <authorList>
            <person name="Yoshida K."/>
            <person name="Sommer R.J."/>
        </authorList>
    </citation>
    <scope>NUCLEOTIDE SEQUENCE</scope>
    <source>
        <strain evidence="2">RS0144</strain>
    </source>
</reference>
<feature type="transmembrane region" description="Helical" evidence="1">
    <location>
        <begin position="92"/>
        <end position="114"/>
    </location>
</feature>
<accession>A0AAV5TBV7</accession>
<keyword evidence="1" id="KW-0812">Transmembrane</keyword>
<comment type="caution">
    <text evidence="2">The sequence shown here is derived from an EMBL/GenBank/DDBJ whole genome shotgun (WGS) entry which is preliminary data.</text>
</comment>
<feature type="non-terminal residue" evidence="2">
    <location>
        <position position="280"/>
    </location>
</feature>
<feature type="transmembrane region" description="Helical" evidence="1">
    <location>
        <begin position="246"/>
        <end position="267"/>
    </location>
</feature>
<evidence type="ECO:0008006" key="4">
    <source>
        <dbReference type="Google" id="ProtNLM"/>
    </source>
</evidence>
<dbReference type="EMBL" id="BTSX01000004">
    <property type="protein sequence ID" value="GMS92620.1"/>
    <property type="molecule type" value="Genomic_DNA"/>
</dbReference>
<dbReference type="PANTHER" id="PTHR47521:SF18">
    <property type="entry name" value="G PROTEIN-COUPLED RECEPTOR-RELATED"/>
    <property type="match status" value="1"/>
</dbReference>
<dbReference type="AlphaFoldDB" id="A0AAV5TBV7"/>
<dbReference type="PANTHER" id="PTHR47521">
    <property type="entry name" value="SERPENTINE RECEPTOR, CLASS E (EPSILON)-RELATED"/>
    <property type="match status" value="1"/>
</dbReference>
<keyword evidence="1" id="KW-0472">Membrane</keyword>
<dbReference type="Proteomes" id="UP001432027">
    <property type="component" value="Unassembled WGS sequence"/>
</dbReference>
<feature type="transmembrane region" description="Helical" evidence="1">
    <location>
        <begin position="51"/>
        <end position="72"/>
    </location>
</feature>
<feature type="transmembrane region" description="Helical" evidence="1">
    <location>
        <begin position="20"/>
        <end position="39"/>
    </location>
</feature>
<feature type="transmembrane region" description="Helical" evidence="1">
    <location>
        <begin position="135"/>
        <end position="153"/>
    </location>
</feature>